<feature type="region of interest" description="Disordered" evidence="1">
    <location>
        <begin position="34"/>
        <end position="108"/>
    </location>
</feature>
<sequence length="108" mass="11975">MKTVFTILLLSITGFCNAQFLDKLGDRAADAVERTVERRVESETTKSTDRVLDTIVDAPKNKEKKEKKKNKKKKKTSNRNVIGGDPVENTSTATSTQNSDATKEGDEN</sequence>
<proteinExistence type="predicted"/>
<keyword evidence="2" id="KW-0732">Signal</keyword>
<feature type="signal peptide" evidence="2">
    <location>
        <begin position="1"/>
        <end position="18"/>
    </location>
</feature>
<keyword evidence="4" id="KW-1185">Reference proteome</keyword>
<dbReference type="STRING" id="1385699.A7A78_14105"/>
<name>A0A1A9LC26_9FLAO</name>
<feature type="chain" id="PRO_5008392033" evidence="2">
    <location>
        <begin position="19"/>
        <end position="108"/>
    </location>
</feature>
<accession>A0A1A9LC26</accession>
<protein>
    <submittedName>
        <fullName evidence="3">Uncharacterized protein</fullName>
    </submittedName>
</protein>
<dbReference type="EMBL" id="LXIE01000031">
    <property type="protein sequence ID" value="OAD90838.1"/>
    <property type="molecule type" value="Genomic_DNA"/>
</dbReference>
<feature type="compositionally biased region" description="Basic residues" evidence="1">
    <location>
        <begin position="65"/>
        <end position="77"/>
    </location>
</feature>
<dbReference type="AlphaFoldDB" id="A0A1A9LC26"/>
<evidence type="ECO:0000313" key="4">
    <source>
        <dbReference type="Proteomes" id="UP000077552"/>
    </source>
</evidence>
<feature type="compositionally biased region" description="Basic and acidic residues" evidence="1">
    <location>
        <begin position="34"/>
        <end position="52"/>
    </location>
</feature>
<feature type="compositionally biased region" description="Polar residues" evidence="1">
    <location>
        <begin position="88"/>
        <end position="100"/>
    </location>
</feature>
<dbReference type="OrthoDB" id="9800869at2"/>
<reference evidence="3 4" key="1">
    <citation type="submission" date="2016-05" db="EMBL/GenBank/DDBJ databases">
        <title>Genome sequencing of Vitellibacter soesokkakensis RSSK-12.</title>
        <authorList>
            <person name="Thevarajoo S."/>
            <person name="Selvaratnam C."/>
            <person name="Goh K.M."/>
            <person name="Chan K.-G."/>
            <person name="Chong C.S."/>
        </authorList>
    </citation>
    <scope>NUCLEOTIDE SEQUENCE [LARGE SCALE GENOMIC DNA]</scope>
    <source>
        <strain evidence="3 4">RSSK-12</strain>
    </source>
</reference>
<evidence type="ECO:0000313" key="3">
    <source>
        <dbReference type="EMBL" id="OAD90838.1"/>
    </source>
</evidence>
<organism evidence="3 4">
    <name type="scientific">Aequorivita soesokkakensis</name>
    <dbReference type="NCBI Taxonomy" id="1385699"/>
    <lineage>
        <taxon>Bacteria</taxon>
        <taxon>Pseudomonadati</taxon>
        <taxon>Bacteroidota</taxon>
        <taxon>Flavobacteriia</taxon>
        <taxon>Flavobacteriales</taxon>
        <taxon>Flavobacteriaceae</taxon>
        <taxon>Aequorivita</taxon>
    </lineage>
</organism>
<comment type="caution">
    <text evidence="3">The sequence shown here is derived from an EMBL/GenBank/DDBJ whole genome shotgun (WGS) entry which is preliminary data.</text>
</comment>
<evidence type="ECO:0000256" key="2">
    <source>
        <dbReference type="SAM" id="SignalP"/>
    </source>
</evidence>
<gene>
    <name evidence="3" type="ORF">A7A78_14105</name>
</gene>
<dbReference type="Proteomes" id="UP000077552">
    <property type="component" value="Unassembled WGS sequence"/>
</dbReference>
<dbReference type="RefSeq" id="WP_068762467.1">
    <property type="nucleotide sequence ID" value="NZ_LXIE01000031.1"/>
</dbReference>
<evidence type="ECO:0000256" key="1">
    <source>
        <dbReference type="SAM" id="MobiDB-lite"/>
    </source>
</evidence>